<gene>
    <name evidence="3 4 5 6 7 8 9 10 11" type="primary">LOC130496683</name>
</gene>
<dbReference type="RefSeq" id="XP_056844957.1">
    <property type="nucleotide sequence ID" value="XM_056988977.1"/>
</dbReference>
<evidence type="ECO:0000313" key="9">
    <source>
        <dbReference type="RefSeq" id="XP_056844961.1"/>
    </source>
</evidence>
<name>A0A9W3C0F6_RAPSA</name>
<accession>A0A9W3C0F6</accession>
<feature type="compositionally biased region" description="Basic and acidic residues" evidence="1">
    <location>
        <begin position="37"/>
        <end position="51"/>
    </location>
</feature>
<reference evidence="3 4" key="2">
    <citation type="submission" date="2025-04" db="UniProtKB">
        <authorList>
            <consortium name="RefSeq"/>
        </authorList>
    </citation>
    <scope>IDENTIFICATION</scope>
    <source>
        <tissue evidence="3 4">Leaf</tissue>
    </source>
</reference>
<dbReference type="AlphaFoldDB" id="A0A9W3C0F6"/>
<dbReference type="OrthoDB" id="1113004at2759"/>
<reference evidence="2" key="1">
    <citation type="journal article" date="2019" name="Database">
        <title>The radish genome database (RadishGD): an integrated information resource for radish genomics.</title>
        <authorList>
            <person name="Yu H.J."/>
            <person name="Baek S."/>
            <person name="Lee Y.J."/>
            <person name="Cho A."/>
            <person name="Mun J.H."/>
        </authorList>
    </citation>
    <scope>NUCLEOTIDE SEQUENCE [LARGE SCALE GENOMIC DNA]</scope>
    <source>
        <strain evidence="2">cv. WK10039</strain>
    </source>
</reference>
<dbReference type="RefSeq" id="XP_056844958.1">
    <property type="nucleotide sequence ID" value="XM_056988978.1"/>
</dbReference>
<evidence type="ECO:0000313" key="10">
    <source>
        <dbReference type="RefSeq" id="XP_056844962.1"/>
    </source>
</evidence>
<proteinExistence type="predicted"/>
<organism evidence="2 4">
    <name type="scientific">Raphanus sativus</name>
    <name type="common">Radish</name>
    <name type="synonym">Raphanus raphanistrum var. sativus</name>
    <dbReference type="NCBI Taxonomy" id="3726"/>
    <lineage>
        <taxon>Eukaryota</taxon>
        <taxon>Viridiplantae</taxon>
        <taxon>Streptophyta</taxon>
        <taxon>Embryophyta</taxon>
        <taxon>Tracheophyta</taxon>
        <taxon>Spermatophyta</taxon>
        <taxon>Magnoliopsida</taxon>
        <taxon>eudicotyledons</taxon>
        <taxon>Gunneridae</taxon>
        <taxon>Pentapetalae</taxon>
        <taxon>rosids</taxon>
        <taxon>malvids</taxon>
        <taxon>Brassicales</taxon>
        <taxon>Brassicaceae</taxon>
        <taxon>Brassiceae</taxon>
        <taxon>Raphanus</taxon>
    </lineage>
</organism>
<dbReference type="RefSeq" id="XP_056844963.1">
    <property type="nucleotide sequence ID" value="XM_056988983.1"/>
</dbReference>
<dbReference type="Proteomes" id="UP000504610">
    <property type="component" value="Chromosome 6"/>
</dbReference>
<dbReference type="KEGG" id="rsz:130496683"/>
<protein>
    <submittedName>
        <fullName evidence="3 4">Uncharacterized protein LOC130496683</fullName>
    </submittedName>
</protein>
<keyword evidence="2" id="KW-1185">Reference proteome</keyword>
<sequence length="338" mass="37498">MASGRGLSREEKGKAAVGFSDPKAIESPSGSPEGDPDSLRRNPDALRRDTSEDAMDAASGRDSAVVDAHGGDSGEGALENAGSSREVAGNDGLEAQARAFRVPIKRLRKESVEPPEYKPTRYISGDLFEELPAISRDTLRDPGIAGQCWTNVFPSYSTHSSVKHLLKSCGAAGVTYLIPSVRQRPWSPPVGYQCIYESYFGVDTKLWFPIPRLITAYTLRRGVAITQFLNGSFRIAVALMVMAAEANIPMSVRTFEELTFLRPMPHGTHSIKMRPSYNVLTGHPNKTKDWQRYYFFVKSDEHAFDEPPKDDFPVLLLLRYVCHRDTKQRASSPQTATW</sequence>
<evidence type="ECO:0000313" key="3">
    <source>
        <dbReference type="RefSeq" id="XP_056844955.1"/>
    </source>
</evidence>
<evidence type="ECO:0000313" key="2">
    <source>
        <dbReference type="Proteomes" id="UP000504610"/>
    </source>
</evidence>
<dbReference type="RefSeq" id="XP_056844959.1">
    <property type="nucleotide sequence ID" value="XM_056988979.1"/>
</dbReference>
<dbReference type="RefSeq" id="XP_056844960.1">
    <property type="nucleotide sequence ID" value="XM_056988980.1"/>
</dbReference>
<dbReference type="GeneID" id="130496683"/>
<evidence type="ECO:0000313" key="5">
    <source>
        <dbReference type="RefSeq" id="XP_056844957.1"/>
    </source>
</evidence>
<evidence type="ECO:0000313" key="11">
    <source>
        <dbReference type="RefSeq" id="XP_056844963.1"/>
    </source>
</evidence>
<feature type="region of interest" description="Disordered" evidence="1">
    <location>
        <begin position="1"/>
        <end position="92"/>
    </location>
</feature>
<dbReference type="RefSeq" id="XP_056844956.1">
    <property type="nucleotide sequence ID" value="XM_056988976.1"/>
</dbReference>
<dbReference type="RefSeq" id="XP_056844955.1">
    <property type="nucleotide sequence ID" value="XM_056988975.1"/>
</dbReference>
<evidence type="ECO:0000313" key="7">
    <source>
        <dbReference type="RefSeq" id="XP_056844959.1"/>
    </source>
</evidence>
<evidence type="ECO:0000313" key="4">
    <source>
        <dbReference type="RefSeq" id="XP_056844956.1"/>
    </source>
</evidence>
<evidence type="ECO:0000256" key="1">
    <source>
        <dbReference type="SAM" id="MobiDB-lite"/>
    </source>
</evidence>
<evidence type="ECO:0000313" key="6">
    <source>
        <dbReference type="RefSeq" id="XP_056844958.1"/>
    </source>
</evidence>
<dbReference type="RefSeq" id="XP_056844962.1">
    <property type="nucleotide sequence ID" value="XM_056988982.1"/>
</dbReference>
<dbReference type="RefSeq" id="XP_056844961.1">
    <property type="nucleotide sequence ID" value="XM_056988981.1"/>
</dbReference>
<evidence type="ECO:0000313" key="8">
    <source>
        <dbReference type="RefSeq" id="XP_056844960.1"/>
    </source>
</evidence>